<feature type="transmembrane region" description="Helical" evidence="1">
    <location>
        <begin position="65"/>
        <end position="84"/>
    </location>
</feature>
<feature type="transmembrane region" description="Helical" evidence="1">
    <location>
        <begin position="125"/>
        <end position="145"/>
    </location>
</feature>
<gene>
    <name evidence="2" type="ORF">PGLA1383_LOCUS16148</name>
    <name evidence="3" type="ORF">PGLA2088_LOCUS6439</name>
</gene>
<name>A0A813E6W9_POLGL</name>
<dbReference type="Proteomes" id="UP000626109">
    <property type="component" value="Unassembled WGS sequence"/>
</dbReference>
<evidence type="ECO:0000313" key="2">
    <source>
        <dbReference type="EMBL" id="CAE8597714.1"/>
    </source>
</evidence>
<keyword evidence="1" id="KW-0472">Membrane</keyword>
<feature type="transmembrane region" description="Helical" evidence="1">
    <location>
        <begin position="234"/>
        <end position="253"/>
    </location>
</feature>
<feature type="transmembrane region" description="Helical" evidence="1">
    <location>
        <begin position="265"/>
        <end position="282"/>
    </location>
</feature>
<dbReference type="EMBL" id="CAJNNV010009706">
    <property type="protein sequence ID" value="CAE8597714.1"/>
    <property type="molecule type" value="Genomic_DNA"/>
</dbReference>
<reference evidence="2" key="1">
    <citation type="submission" date="2021-02" db="EMBL/GenBank/DDBJ databases">
        <authorList>
            <person name="Dougan E. K."/>
            <person name="Rhodes N."/>
            <person name="Thang M."/>
            <person name="Chan C."/>
        </authorList>
    </citation>
    <scope>NUCLEOTIDE SEQUENCE</scope>
</reference>
<dbReference type="Proteomes" id="UP000654075">
    <property type="component" value="Unassembled WGS sequence"/>
</dbReference>
<dbReference type="EMBL" id="CAJNNW010006420">
    <property type="protein sequence ID" value="CAE8648293.1"/>
    <property type="molecule type" value="Genomic_DNA"/>
</dbReference>
<keyword evidence="1" id="KW-0812">Transmembrane</keyword>
<evidence type="ECO:0000313" key="3">
    <source>
        <dbReference type="EMBL" id="CAE8648293.1"/>
    </source>
</evidence>
<dbReference type="AlphaFoldDB" id="A0A813E6W9"/>
<protein>
    <submittedName>
        <fullName evidence="2">Uncharacterized protein</fullName>
    </submittedName>
</protein>
<feature type="transmembrane region" description="Helical" evidence="1">
    <location>
        <begin position="317"/>
        <end position="334"/>
    </location>
</feature>
<comment type="caution">
    <text evidence="2">The sequence shown here is derived from an EMBL/GenBank/DDBJ whole genome shotgun (WGS) entry which is preliminary data.</text>
</comment>
<evidence type="ECO:0000313" key="4">
    <source>
        <dbReference type="Proteomes" id="UP000654075"/>
    </source>
</evidence>
<sequence length="383" mass="43188">MPGQAPLEGKLLGSPTRGLGDDALLDPSEAANGRYVHLDVTRICCIMCVVLSSFDERYALMNTGFAWQWVLQILWLLCGICFGLSDRSYADYAGRLMKYLGVGLLVNWSAWVFNGWTWQTDVWGVPVQMMFVLNLIVVTALLAPIKSFWVRPLSEDERRLPVASPTEDPISAADSSRDKMLRAWLILGSGLIGIVLCSHLFLRPALIELIQAMHSRAEYFQIKEMMDPHQSSTFAVELVCQLQVCAAALWILVVSPLLFDKSLTAWMLFANFYLHRAFLGLWRTDLFSNSFCLVMIAMVACRFGLAKRRQLGKLVHRYWFFIMWLAGMLWSPGFPGTDGAMPLGFGKKGGFIKYVAVGFVVGNCCCCCYCCCWCCCCWWLVLF</sequence>
<evidence type="ECO:0000256" key="1">
    <source>
        <dbReference type="SAM" id="Phobius"/>
    </source>
</evidence>
<feature type="transmembrane region" description="Helical" evidence="1">
    <location>
        <begin position="288"/>
        <end position="305"/>
    </location>
</feature>
<dbReference type="OrthoDB" id="410437at2759"/>
<keyword evidence="4" id="KW-1185">Reference proteome</keyword>
<accession>A0A813E6W9</accession>
<feature type="transmembrane region" description="Helical" evidence="1">
    <location>
        <begin position="354"/>
        <end position="381"/>
    </location>
</feature>
<keyword evidence="1" id="KW-1133">Transmembrane helix</keyword>
<feature type="transmembrane region" description="Helical" evidence="1">
    <location>
        <begin position="96"/>
        <end position="113"/>
    </location>
</feature>
<proteinExistence type="predicted"/>
<feature type="transmembrane region" description="Helical" evidence="1">
    <location>
        <begin position="183"/>
        <end position="202"/>
    </location>
</feature>
<organism evidence="2 4">
    <name type="scientific">Polarella glacialis</name>
    <name type="common">Dinoflagellate</name>
    <dbReference type="NCBI Taxonomy" id="89957"/>
    <lineage>
        <taxon>Eukaryota</taxon>
        <taxon>Sar</taxon>
        <taxon>Alveolata</taxon>
        <taxon>Dinophyceae</taxon>
        <taxon>Suessiales</taxon>
        <taxon>Suessiaceae</taxon>
        <taxon>Polarella</taxon>
    </lineage>
</organism>